<evidence type="ECO:0000256" key="1">
    <source>
        <dbReference type="SAM" id="Phobius"/>
    </source>
</evidence>
<reference evidence="2" key="1">
    <citation type="submission" date="2021-05" db="EMBL/GenBank/DDBJ databases">
        <authorList>
            <person name="Alioto T."/>
            <person name="Alioto T."/>
            <person name="Gomez Garrido J."/>
        </authorList>
    </citation>
    <scope>NUCLEOTIDE SEQUENCE</scope>
</reference>
<evidence type="ECO:0000313" key="2">
    <source>
        <dbReference type="EMBL" id="CAG6693120.1"/>
    </source>
</evidence>
<accession>A0A8D8TVI3</accession>
<name>A0A8D8TVI3_9HEMI</name>
<keyword evidence="1" id="KW-0472">Membrane</keyword>
<organism evidence="2">
    <name type="scientific">Cacopsylla melanoneura</name>
    <dbReference type="NCBI Taxonomy" id="428564"/>
    <lineage>
        <taxon>Eukaryota</taxon>
        <taxon>Metazoa</taxon>
        <taxon>Ecdysozoa</taxon>
        <taxon>Arthropoda</taxon>
        <taxon>Hexapoda</taxon>
        <taxon>Insecta</taxon>
        <taxon>Pterygota</taxon>
        <taxon>Neoptera</taxon>
        <taxon>Paraneoptera</taxon>
        <taxon>Hemiptera</taxon>
        <taxon>Sternorrhyncha</taxon>
        <taxon>Psylloidea</taxon>
        <taxon>Psyllidae</taxon>
        <taxon>Psyllinae</taxon>
        <taxon>Cacopsylla</taxon>
    </lineage>
</organism>
<keyword evidence="1" id="KW-1133">Transmembrane helix</keyword>
<dbReference type="EMBL" id="HBUF01310949">
    <property type="protein sequence ID" value="CAG6693120.1"/>
    <property type="molecule type" value="Transcribed_RNA"/>
</dbReference>
<protein>
    <submittedName>
        <fullName evidence="2">Uncharacterized protein</fullName>
    </submittedName>
</protein>
<feature type="transmembrane region" description="Helical" evidence="1">
    <location>
        <begin position="61"/>
        <end position="84"/>
    </location>
</feature>
<proteinExistence type="predicted"/>
<dbReference type="AlphaFoldDB" id="A0A8D8TVI3"/>
<keyword evidence="1" id="KW-0812">Transmembrane</keyword>
<sequence length="106" mass="12192">MMPCTDCFTNVYYLCIVSFIHISSTSELTVLLTSSFAFSFSSSSLSPSSSRINSTKCHLSHPFPLVFIIFFDYSILNLLFNFIIQFFKQNSIIQFCKKKRKKKSDS</sequence>
<feature type="transmembrane region" description="Helical" evidence="1">
    <location>
        <begin position="12"/>
        <end position="41"/>
    </location>
</feature>